<evidence type="ECO:0000256" key="2">
    <source>
        <dbReference type="ARBA" id="ARBA00005874"/>
    </source>
</evidence>
<evidence type="ECO:0000313" key="10">
    <source>
        <dbReference type="EMBL" id="SFO87191.1"/>
    </source>
</evidence>
<dbReference type="EC" id="2.3.1.20" evidence="4"/>
<accession>A0A1I5KRZ6</accession>
<comment type="catalytic activity">
    <reaction evidence="8">
        <text>an acyl-CoA + a 1,2-diacyl-sn-glycerol = a triacyl-sn-glycerol + CoA</text>
        <dbReference type="Rhea" id="RHEA:10868"/>
        <dbReference type="ChEBI" id="CHEBI:17815"/>
        <dbReference type="ChEBI" id="CHEBI:57287"/>
        <dbReference type="ChEBI" id="CHEBI:58342"/>
        <dbReference type="ChEBI" id="CHEBI:64615"/>
        <dbReference type="EC" id="2.3.1.20"/>
    </reaction>
</comment>
<dbReference type="InterPro" id="IPR006311">
    <property type="entry name" value="TAT_signal"/>
</dbReference>
<dbReference type="GO" id="GO:0050348">
    <property type="term" value="F:trehalose O-mycolyltransferase activity"/>
    <property type="evidence" value="ECO:0007669"/>
    <property type="project" value="UniProtKB-EC"/>
</dbReference>
<dbReference type="AlphaFoldDB" id="A0A1I5KRZ6"/>
<dbReference type="EC" id="2.3.1.122" evidence="3"/>
<dbReference type="PROSITE" id="PS51318">
    <property type="entry name" value="TAT"/>
    <property type="match status" value="1"/>
</dbReference>
<evidence type="ECO:0000256" key="8">
    <source>
        <dbReference type="ARBA" id="ARBA00048109"/>
    </source>
</evidence>
<evidence type="ECO:0000256" key="3">
    <source>
        <dbReference type="ARBA" id="ARBA00012820"/>
    </source>
</evidence>
<dbReference type="Pfam" id="PF00756">
    <property type="entry name" value="Esterase"/>
    <property type="match status" value="1"/>
</dbReference>
<dbReference type="PROSITE" id="PS51257">
    <property type="entry name" value="PROKAR_LIPOPROTEIN"/>
    <property type="match status" value="1"/>
</dbReference>
<keyword evidence="6" id="KW-0012">Acyltransferase</keyword>
<feature type="chain" id="PRO_5011636221" description="Acyl-CoA:diacylglycerol acyltransferase" evidence="9">
    <location>
        <begin position="34"/>
        <end position="277"/>
    </location>
</feature>
<feature type="signal peptide" evidence="9">
    <location>
        <begin position="1"/>
        <end position="33"/>
    </location>
</feature>
<dbReference type="STRING" id="112413.SAMN05421854_103296"/>
<dbReference type="EMBL" id="FOWC01000003">
    <property type="protein sequence ID" value="SFO87191.1"/>
    <property type="molecule type" value="Genomic_DNA"/>
</dbReference>
<evidence type="ECO:0000256" key="4">
    <source>
        <dbReference type="ARBA" id="ARBA00013244"/>
    </source>
</evidence>
<dbReference type="Gene3D" id="3.40.50.1820">
    <property type="entry name" value="alpha/beta hydrolase"/>
    <property type="match status" value="1"/>
</dbReference>
<evidence type="ECO:0000256" key="1">
    <source>
        <dbReference type="ARBA" id="ARBA00000697"/>
    </source>
</evidence>
<dbReference type="InterPro" id="IPR050583">
    <property type="entry name" value="Mycobacterial_A85_antigen"/>
</dbReference>
<organism evidence="10 11">
    <name type="scientific">Amycolatopsis rubida</name>
    <dbReference type="NCBI Taxonomy" id="112413"/>
    <lineage>
        <taxon>Bacteria</taxon>
        <taxon>Bacillati</taxon>
        <taxon>Actinomycetota</taxon>
        <taxon>Actinomycetes</taxon>
        <taxon>Pseudonocardiales</taxon>
        <taxon>Pseudonocardiaceae</taxon>
        <taxon>Amycolatopsis</taxon>
    </lineage>
</organism>
<protein>
    <recommendedName>
        <fullName evidence="7">Acyl-CoA:diacylglycerol acyltransferase</fullName>
        <ecNumber evidence="3">2.3.1.122</ecNumber>
        <ecNumber evidence="4">2.3.1.20</ecNumber>
    </recommendedName>
</protein>
<dbReference type="Proteomes" id="UP000199137">
    <property type="component" value="Unassembled WGS sequence"/>
</dbReference>
<dbReference type="InterPro" id="IPR029058">
    <property type="entry name" value="AB_hydrolase_fold"/>
</dbReference>
<comment type="similarity">
    <text evidence="2">Belongs to the mycobacterial A85 antigen family.</text>
</comment>
<keyword evidence="9" id="KW-0732">Signal</keyword>
<reference evidence="10 11" key="1">
    <citation type="submission" date="2016-10" db="EMBL/GenBank/DDBJ databases">
        <authorList>
            <person name="de Groot N.N."/>
        </authorList>
    </citation>
    <scope>NUCLEOTIDE SEQUENCE [LARGE SCALE GENOMIC DNA]</scope>
    <source>
        <strain evidence="10 11">DSM 44637</strain>
    </source>
</reference>
<proteinExistence type="inferred from homology"/>
<evidence type="ECO:0000256" key="7">
    <source>
        <dbReference type="ARBA" id="ARBA00032572"/>
    </source>
</evidence>
<comment type="catalytic activity">
    <reaction evidence="1">
        <text>2 alpha,alpha'-trehalose 6-mycolate = alpha,alpha'-trehalose 6,6'-bismycolate + alpha,alpha-trehalose</text>
        <dbReference type="Rhea" id="RHEA:23472"/>
        <dbReference type="ChEBI" id="CHEBI:16551"/>
        <dbReference type="ChEBI" id="CHEBI:18195"/>
        <dbReference type="ChEBI" id="CHEBI:18234"/>
        <dbReference type="EC" id="2.3.1.122"/>
    </reaction>
</comment>
<dbReference type="PANTHER" id="PTHR48098:SF1">
    <property type="entry name" value="DIACYLGLYCEROL ACYLTRANSFERASE_MYCOLYLTRANSFERASE AG85A"/>
    <property type="match status" value="1"/>
</dbReference>
<evidence type="ECO:0000256" key="5">
    <source>
        <dbReference type="ARBA" id="ARBA00022679"/>
    </source>
</evidence>
<name>A0A1I5KRZ6_9PSEU</name>
<dbReference type="GO" id="GO:0016787">
    <property type="term" value="F:hydrolase activity"/>
    <property type="evidence" value="ECO:0007669"/>
    <property type="project" value="UniProtKB-KW"/>
</dbReference>
<sequence>MRSKPGVTRRGLLFGSAAALVSACAGRSAPVAAPTPAAPASSPSSLKASITIHRRHSAARGRDVDVVLMTPDGVPSTGLPVCVALHGRGSNARTFMDLGLPAALTAAVRSGIPSFAVAAVDGSHYWMPDGDDDPHRMLTDELPGWLSESGLRPMTGLLGISMGGFGALNLARHRRDVTAVATCSAALFRTWPEARSRHIFASQNDWTAAEPLRHADELPTRGLGVWCGDRDPFLAANRKLIAGAGPEVSRITPGEHTSEYWRGVLPEVLRFLGPRLA</sequence>
<evidence type="ECO:0000256" key="9">
    <source>
        <dbReference type="SAM" id="SignalP"/>
    </source>
</evidence>
<dbReference type="InterPro" id="IPR000801">
    <property type="entry name" value="Esterase-like"/>
</dbReference>
<dbReference type="PANTHER" id="PTHR48098">
    <property type="entry name" value="ENTEROCHELIN ESTERASE-RELATED"/>
    <property type="match status" value="1"/>
</dbReference>
<evidence type="ECO:0000256" key="6">
    <source>
        <dbReference type="ARBA" id="ARBA00023315"/>
    </source>
</evidence>
<keyword evidence="5" id="KW-0808">Transferase</keyword>
<evidence type="ECO:0000313" key="11">
    <source>
        <dbReference type="Proteomes" id="UP000199137"/>
    </source>
</evidence>
<dbReference type="RefSeq" id="WP_167545328.1">
    <property type="nucleotide sequence ID" value="NZ_FOWC01000003.1"/>
</dbReference>
<dbReference type="GO" id="GO:0004144">
    <property type="term" value="F:diacylglycerol O-acyltransferase activity"/>
    <property type="evidence" value="ECO:0007669"/>
    <property type="project" value="UniProtKB-EC"/>
</dbReference>
<gene>
    <name evidence="10" type="ORF">SAMN05421854_103296</name>
</gene>
<keyword evidence="10" id="KW-0378">Hydrolase</keyword>
<dbReference type="SUPFAM" id="SSF53474">
    <property type="entry name" value="alpha/beta-Hydrolases"/>
    <property type="match status" value="1"/>
</dbReference>